<evidence type="ECO:0000313" key="5">
    <source>
        <dbReference type="EMBL" id="MET3661935.1"/>
    </source>
</evidence>
<dbReference type="Proteomes" id="UP001549143">
    <property type="component" value="Unassembled WGS sequence"/>
</dbReference>
<reference evidence="5 6" key="1">
    <citation type="submission" date="2024-06" db="EMBL/GenBank/DDBJ databases">
        <title>Genomic Encyclopedia of Type Strains, Phase IV (KMG-IV): sequencing the most valuable type-strain genomes for metagenomic binning, comparative biology and taxonomic classification.</title>
        <authorList>
            <person name="Goeker M."/>
        </authorList>
    </citation>
    <scope>NUCLEOTIDE SEQUENCE [LARGE SCALE GENOMIC DNA]</scope>
    <source>
        <strain evidence="5 6">DSM 19730</strain>
    </source>
</reference>
<comment type="function">
    <text evidence="4">Required for flagellar hook formation. May act as a scaffolding protein.</text>
</comment>
<sequence>MNVDTSIAIPAGANQASSAKSKAMVDYNSFLRLLIAQMKNQDPTQPMDSTQYVAQLATFSQVEQSMQANTKLDQILQASSLAQATGLIGHHISALDGSISGVVKEVRIFSDGMVAVLESGEQVLVGPGVAITAPSTGDAGPENAGPETAG</sequence>
<comment type="similarity">
    <text evidence="1">Belongs to the FlgD family.</text>
</comment>
<organism evidence="5 6">
    <name type="scientific">Aquamicrobium ahrensii</name>
    <dbReference type="NCBI Taxonomy" id="469551"/>
    <lineage>
        <taxon>Bacteria</taxon>
        <taxon>Pseudomonadati</taxon>
        <taxon>Pseudomonadota</taxon>
        <taxon>Alphaproteobacteria</taxon>
        <taxon>Hyphomicrobiales</taxon>
        <taxon>Phyllobacteriaceae</taxon>
        <taxon>Aquamicrobium</taxon>
    </lineage>
</organism>
<proteinExistence type="inferred from homology"/>
<keyword evidence="6" id="KW-1185">Reference proteome</keyword>
<accession>A0ABV2KLH6</accession>
<dbReference type="InterPro" id="IPR005648">
    <property type="entry name" value="FlgD"/>
</dbReference>
<evidence type="ECO:0000313" key="6">
    <source>
        <dbReference type="Proteomes" id="UP001549143"/>
    </source>
</evidence>
<keyword evidence="5" id="KW-0969">Cilium</keyword>
<dbReference type="RefSeq" id="WP_354151802.1">
    <property type="nucleotide sequence ID" value="NZ_JBEPMN010000007.1"/>
</dbReference>
<evidence type="ECO:0000256" key="2">
    <source>
        <dbReference type="ARBA" id="ARBA00016013"/>
    </source>
</evidence>
<keyword evidence="5" id="KW-0966">Cell projection</keyword>
<dbReference type="EMBL" id="JBEPMN010000007">
    <property type="protein sequence ID" value="MET3661935.1"/>
    <property type="molecule type" value="Genomic_DNA"/>
</dbReference>
<name>A0ABV2KLH6_9HYPH</name>
<evidence type="ECO:0000256" key="1">
    <source>
        <dbReference type="ARBA" id="ARBA00010577"/>
    </source>
</evidence>
<evidence type="ECO:0000256" key="4">
    <source>
        <dbReference type="ARBA" id="ARBA00024746"/>
    </source>
</evidence>
<evidence type="ECO:0000256" key="3">
    <source>
        <dbReference type="ARBA" id="ARBA00022795"/>
    </source>
</evidence>
<dbReference type="Pfam" id="PF03963">
    <property type="entry name" value="FlgD"/>
    <property type="match status" value="1"/>
</dbReference>
<keyword evidence="5" id="KW-0282">Flagellum</keyword>
<dbReference type="NCBIfam" id="NF004670">
    <property type="entry name" value="PRK06009.1"/>
    <property type="match status" value="1"/>
</dbReference>
<keyword evidence="3" id="KW-1005">Bacterial flagellum biogenesis</keyword>
<protein>
    <recommendedName>
        <fullName evidence="2">Basal-body rod modification protein FlgD</fullName>
    </recommendedName>
</protein>
<gene>
    <name evidence="5" type="ORF">ABID44_002266</name>
</gene>
<comment type="caution">
    <text evidence="5">The sequence shown here is derived from an EMBL/GenBank/DDBJ whole genome shotgun (WGS) entry which is preliminary data.</text>
</comment>